<accession>A0ABU5C2V6</accession>
<organism evidence="1 2">
    <name type="scientific">Tigheibacillus halophilus</name>
    <dbReference type="NCBI Taxonomy" id="361280"/>
    <lineage>
        <taxon>Bacteria</taxon>
        <taxon>Bacillati</taxon>
        <taxon>Bacillota</taxon>
        <taxon>Bacilli</taxon>
        <taxon>Bacillales</taxon>
        <taxon>Bacillaceae</taxon>
        <taxon>Tigheibacillus</taxon>
    </lineage>
</organism>
<dbReference type="SUPFAM" id="SSF81606">
    <property type="entry name" value="PP2C-like"/>
    <property type="match status" value="1"/>
</dbReference>
<evidence type="ECO:0000313" key="1">
    <source>
        <dbReference type="EMBL" id="MDY0393648.1"/>
    </source>
</evidence>
<dbReference type="EMBL" id="JAWDIP010000003">
    <property type="protein sequence ID" value="MDY0393648.1"/>
    <property type="molecule type" value="Genomic_DNA"/>
</dbReference>
<dbReference type="Gene3D" id="3.60.40.10">
    <property type="entry name" value="PPM-type phosphatase domain"/>
    <property type="match status" value="1"/>
</dbReference>
<keyword evidence="2" id="KW-1185">Reference proteome</keyword>
<sequence>MLVYASLGDTMIIACDDQGQYNVLTINTVKNINCRADFNRKINRYKGENIPDETFFTNKQNKIRYNRFMANKPNGYSVANGMEEVKNTIQYGMLDTKNLKYVLIMSDGLFDLEEDIKTLFHEVINKGLAAYVEQLTAWEQEQGLSSDDKTAVLLHF</sequence>
<dbReference type="Proteomes" id="UP001281447">
    <property type="component" value="Unassembled WGS sequence"/>
</dbReference>
<evidence type="ECO:0000313" key="2">
    <source>
        <dbReference type="Proteomes" id="UP001281447"/>
    </source>
</evidence>
<proteinExistence type="predicted"/>
<evidence type="ECO:0008006" key="3">
    <source>
        <dbReference type="Google" id="ProtNLM"/>
    </source>
</evidence>
<protein>
    <recommendedName>
        <fullName evidence="3">Protein phosphatase 2C</fullName>
    </recommendedName>
</protein>
<gene>
    <name evidence="1" type="ORF">RWE15_03320</name>
</gene>
<name>A0ABU5C2V6_9BACI</name>
<comment type="caution">
    <text evidence="1">The sequence shown here is derived from an EMBL/GenBank/DDBJ whole genome shotgun (WGS) entry which is preliminary data.</text>
</comment>
<reference evidence="1 2" key="1">
    <citation type="submission" date="2023-10" db="EMBL/GenBank/DDBJ databases">
        <title>Virgibacillus halophilus 5B73C genome.</title>
        <authorList>
            <person name="Miliotis G."/>
            <person name="Sengupta P."/>
            <person name="Hameed A."/>
            <person name="Chuvochina M."/>
            <person name="Mcdonagh F."/>
            <person name="Simpson A.C."/>
            <person name="Singh N.K."/>
            <person name="Rekha P.D."/>
            <person name="Raman K."/>
            <person name="Hugenholtz P."/>
            <person name="Venkateswaran K."/>
        </authorList>
    </citation>
    <scope>NUCLEOTIDE SEQUENCE [LARGE SCALE GENOMIC DNA]</scope>
    <source>
        <strain evidence="1 2">5B73C</strain>
    </source>
</reference>
<dbReference type="InterPro" id="IPR036457">
    <property type="entry name" value="PPM-type-like_dom_sf"/>
</dbReference>